<dbReference type="Gene3D" id="1.10.260.40">
    <property type="entry name" value="lambda repressor-like DNA-binding domains"/>
    <property type="match status" value="1"/>
</dbReference>
<protein>
    <submittedName>
        <fullName evidence="2">Helix-turn-helix transcriptional regulator</fullName>
    </submittedName>
</protein>
<accession>A0ABV3FNF5</accession>
<dbReference type="CDD" id="cd00093">
    <property type="entry name" value="HTH_XRE"/>
    <property type="match status" value="1"/>
</dbReference>
<dbReference type="Pfam" id="PF17765">
    <property type="entry name" value="MLTR_LBD"/>
    <property type="match status" value="1"/>
</dbReference>
<evidence type="ECO:0000313" key="2">
    <source>
        <dbReference type="EMBL" id="MEV0706935.1"/>
    </source>
</evidence>
<dbReference type="Proteomes" id="UP001551695">
    <property type="component" value="Unassembled WGS sequence"/>
</dbReference>
<evidence type="ECO:0000313" key="3">
    <source>
        <dbReference type="Proteomes" id="UP001551695"/>
    </source>
</evidence>
<dbReference type="SMART" id="SM00530">
    <property type="entry name" value="HTH_XRE"/>
    <property type="match status" value="1"/>
</dbReference>
<dbReference type="RefSeq" id="WP_357780439.1">
    <property type="nucleotide sequence ID" value="NZ_JBFAKC010000002.1"/>
</dbReference>
<organism evidence="2 3">
    <name type="scientific">Nocardia aurea</name>
    <dbReference type="NCBI Taxonomy" id="2144174"/>
    <lineage>
        <taxon>Bacteria</taxon>
        <taxon>Bacillati</taxon>
        <taxon>Actinomycetota</taxon>
        <taxon>Actinomycetes</taxon>
        <taxon>Mycobacteriales</taxon>
        <taxon>Nocardiaceae</taxon>
        <taxon>Nocardia</taxon>
    </lineage>
</organism>
<dbReference type="InterPro" id="IPR041413">
    <property type="entry name" value="MLTR_LBD"/>
</dbReference>
<dbReference type="PANTHER" id="PTHR35010:SF2">
    <property type="entry name" value="BLL4672 PROTEIN"/>
    <property type="match status" value="1"/>
</dbReference>
<reference evidence="2 3" key="1">
    <citation type="submission" date="2024-06" db="EMBL/GenBank/DDBJ databases">
        <title>The Natural Products Discovery Center: Release of the First 8490 Sequenced Strains for Exploring Actinobacteria Biosynthetic Diversity.</title>
        <authorList>
            <person name="Kalkreuter E."/>
            <person name="Kautsar S.A."/>
            <person name="Yang D."/>
            <person name="Bader C.D."/>
            <person name="Teijaro C.N."/>
            <person name="Fluegel L."/>
            <person name="Davis C.M."/>
            <person name="Simpson J.R."/>
            <person name="Lauterbach L."/>
            <person name="Steele A.D."/>
            <person name="Gui C."/>
            <person name="Meng S."/>
            <person name="Li G."/>
            <person name="Viehrig K."/>
            <person name="Ye F."/>
            <person name="Su P."/>
            <person name="Kiefer A.F."/>
            <person name="Nichols A."/>
            <person name="Cepeda A.J."/>
            <person name="Yan W."/>
            <person name="Fan B."/>
            <person name="Jiang Y."/>
            <person name="Adhikari A."/>
            <person name="Zheng C.-J."/>
            <person name="Schuster L."/>
            <person name="Cowan T.M."/>
            <person name="Smanski M.J."/>
            <person name="Chevrette M.G."/>
            <person name="De Carvalho L.P.S."/>
            <person name="Shen B."/>
        </authorList>
    </citation>
    <scope>NUCLEOTIDE SEQUENCE [LARGE SCALE GENOMIC DNA]</scope>
    <source>
        <strain evidence="2 3">NPDC050403</strain>
    </source>
</reference>
<sequence>MTDTVDAGTLRKARRSELGAFLKSRRARITPGDVGLPPGPRRRTPGLRREEVAQLSGVGVTWYTWLEQGRNINVSVQVLNAVARTLSLDPAEKAHLYRLADVPTVPTAHADATLPEELQVILDHLQPLPAVVLSTRYDVLAHNISYEALCPGFLLGERNVARRIFLTPECCNAHRHNWDDLRRMVGYLRGAYAKNLGDPEWERFISELCSESESFAAIWARNDVASPASRTKQIRNLAVGELEMFLTSMSLPSVPHAWMQVYTPTDDAAWGKLRELLAMSEQERHRPWNEHRERFHAAAAG</sequence>
<dbReference type="InterPro" id="IPR010982">
    <property type="entry name" value="Lambda_DNA-bd_dom_sf"/>
</dbReference>
<dbReference type="EMBL" id="JBFAKC010000002">
    <property type="protein sequence ID" value="MEV0706935.1"/>
    <property type="molecule type" value="Genomic_DNA"/>
</dbReference>
<evidence type="ECO:0000259" key="1">
    <source>
        <dbReference type="SMART" id="SM00530"/>
    </source>
</evidence>
<gene>
    <name evidence="2" type="ORF">AB0I48_05160</name>
</gene>
<proteinExistence type="predicted"/>
<dbReference type="Pfam" id="PF13560">
    <property type="entry name" value="HTH_31"/>
    <property type="match status" value="1"/>
</dbReference>
<feature type="domain" description="HTH cro/C1-type" evidence="1">
    <location>
        <begin position="21"/>
        <end position="93"/>
    </location>
</feature>
<dbReference type="PANTHER" id="PTHR35010">
    <property type="entry name" value="BLL4672 PROTEIN-RELATED"/>
    <property type="match status" value="1"/>
</dbReference>
<keyword evidence="3" id="KW-1185">Reference proteome</keyword>
<dbReference type="Gene3D" id="3.30.450.180">
    <property type="match status" value="1"/>
</dbReference>
<name>A0ABV3FNF5_9NOCA</name>
<dbReference type="SUPFAM" id="SSF47413">
    <property type="entry name" value="lambda repressor-like DNA-binding domains"/>
    <property type="match status" value="1"/>
</dbReference>
<dbReference type="InterPro" id="IPR001387">
    <property type="entry name" value="Cro/C1-type_HTH"/>
</dbReference>
<comment type="caution">
    <text evidence="2">The sequence shown here is derived from an EMBL/GenBank/DDBJ whole genome shotgun (WGS) entry which is preliminary data.</text>
</comment>